<dbReference type="Pfam" id="PF07690">
    <property type="entry name" value="MFS_1"/>
    <property type="match status" value="1"/>
</dbReference>
<feature type="transmembrane region" description="Helical" evidence="6">
    <location>
        <begin position="55"/>
        <end position="75"/>
    </location>
</feature>
<feature type="transmembrane region" description="Helical" evidence="6">
    <location>
        <begin position="238"/>
        <end position="256"/>
    </location>
</feature>
<keyword evidence="5 6" id="KW-0472">Membrane</keyword>
<name>A0A1U7NP40_9FIRM</name>
<feature type="transmembrane region" description="Helical" evidence="6">
    <location>
        <begin position="341"/>
        <end position="362"/>
    </location>
</feature>
<feature type="transmembrane region" description="Helical" evidence="6">
    <location>
        <begin position="408"/>
        <end position="428"/>
    </location>
</feature>
<evidence type="ECO:0000256" key="4">
    <source>
        <dbReference type="ARBA" id="ARBA00022989"/>
    </source>
</evidence>
<feature type="transmembrane region" description="Helical" evidence="6">
    <location>
        <begin position="21"/>
        <end position="43"/>
    </location>
</feature>
<dbReference type="PANTHER" id="PTHR23501:SF191">
    <property type="entry name" value="VACUOLAR BASIC AMINO ACID TRANSPORTER 4"/>
    <property type="match status" value="1"/>
</dbReference>
<feature type="transmembrane region" description="Helical" evidence="6">
    <location>
        <begin position="207"/>
        <end position="226"/>
    </location>
</feature>
<dbReference type="PROSITE" id="PS50850">
    <property type="entry name" value="MFS"/>
    <property type="match status" value="1"/>
</dbReference>
<dbReference type="GO" id="GO:0022857">
    <property type="term" value="F:transmembrane transporter activity"/>
    <property type="evidence" value="ECO:0007669"/>
    <property type="project" value="InterPro"/>
</dbReference>
<keyword evidence="2" id="KW-0813">Transport</keyword>
<feature type="transmembrane region" description="Helical" evidence="6">
    <location>
        <begin position="448"/>
        <end position="467"/>
    </location>
</feature>
<evidence type="ECO:0000256" key="1">
    <source>
        <dbReference type="ARBA" id="ARBA00004651"/>
    </source>
</evidence>
<feature type="transmembrane region" description="Helical" evidence="6">
    <location>
        <begin position="145"/>
        <end position="167"/>
    </location>
</feature>
<reference evidence="8 9" key="1">
    <citation type="submission" date="2016-11" db="EMBL/GenBank/DDBJ databases">
        <title>Description of two novel members of the family Erysipelotrichaceae: Ileibacterium lipovorans gen. nov., sp. nov. and Dubosiella newyorkensis, gen. nov., sp. nov.</title>
        <authorList>
            <person name="Cox L.M."/>
            <person name="Sohn J."/>
            <person name="Tyrrell K.L."/>
            <person name="Citron D.M."/>
            <person name="Lawson P.A."/>
            <person name="Patel N.B."/>
            <person name="Iizumi T."/>
            <person name="Perez-Perez G.I."/>
            <person name="Goldstein E.J."/>
            <person name="Blaser M.J."/>
        </authorList>
    </citation>
    <scope>NUCLEOTIDE SEQUENCE [LARGE SCALE GENOMIC DNA]</scope>
    <source>
        <strain evidence="8 9">NYU-BL-A4</strain>
    </source>
</reference>
<keyword evidence="9" id="KW-1185">Reference proteome</keyword>
<dbReference type="InterPro" id="IPR036259">
    <property type="entry name" value="MFS_trans_sf"/>
</dbReference>
<evidence type="ECO:0000256" key="6">
    <source>
        <dbReference type="SAM" id="Phobius"/>
    </source>
</evidence>
<feature type="transmembrane region" description="Helical" evidence="6">
    <location>
        <begin position="87"/>
        <end position="104"/>
    </location>
</feature>
<feature type="domain" description="Major facilitator superfamily (MFS) profile" evidence="7">
    <location>
        <begin position="21"/>
        <end position="471"/>
    </location>
</feature>
<accession>A0A1U7NP40</accession>
<evidence type="ECO:0000313" key="8">
    <source>
        <dbReference type="EMBL" id="OLU47252.1"/>
    </source>
</evidence>
<proteinExistence type="predicted"/>
<evidence type="ECO:0000256" key="2">
    <source>
        <dbReference type="ARBA" id="ARBA00022448"/>
    </source>
</evidence>
<dbReference type="EMBL" id="MPKA01000053">
    <property type="protein sequence ID" value="OLU47252.1"/>
    <property type="molecule type" value="Genomic_DNA"/>
</dbReference>
<evidence type="ECO:0000259" key="7">
    <source>
        <dbReference type="PROSITE" id="PS50850"/>
    </source>
</evidence>
<dbReference type="Proteomes" id="UP000186705">
    <property type="component" value="Unassembled WGS sequence"/>
</dbReference>
<feature type="transmembrane region" description="Helical" evidence="6">
    <location>
        <begin position="368"/>
        <end position="388"/>
    </location>
</feature>
<evidence type="ECO:0000256" key="5">
    <source>
        <dbReference type="ARBA" id="ARBA00023136"/>
    </source>
</evidence>
<sequence>MSSTTNSSISYESFNSKQRMLLTIGSLGLVFATAAYGLSLATIQGPMLKNIGAESAFSLVTLIGSMAMCIMTPIGGRLCDIYGMRKVILVGGIISMISGIGFVFANNLPLFILCRFFLFLAMGSFVTTPYILAGIINKRQDVPKAMGLIAIVLGIGSFLGSYLAGVFTDMNMMVLAILFPIIGLLVGVPLIVMNYPDQEKGASGVHLDVKGTILLVLSLGGILLALNFGPTSGWSNPVVLGCMGVGIVALILLFFVESKAESPLIPLHIFKNKEYSLLLLIAFLSMFYVTGLTTYIPNAIQDIMGQSTTASGSVTIPRTIISIILPGLVGGWVAKNQTRNSWISLSIAGICIAIAFAGLVFIGPHMPLWFVIVMVSLTGIADSFRSVVITPAAQAVLTPKDMGIGTSLIGFFISLSSVISSSLDGIAYDTLRLSEQGVHGITMGVDTVFLISAITGLLTFILSTFIYRKMAENRAKKQAKA</sequence>
<dbReference type="GeneID" id="78274989"/>
<feature type="transmembrane region" description="Helical" evidence="6">
    <location>
        <begin position="316"/>
        <end position="334"/>
    </location>
</feature>
<evidence type="ECO:0000256" key="3">
    <source>
        <dbReference type="ARBA" id="ARBA00022692"/>
    </source>
</evidence>
<dbReference type="AlphaFoldDB" id="A0A1U7NP40"/>
<dbReference type="InterPro" id="IPR020846">
    <property type="entry name" value="MFS_dom"/>
</dbReference>
<dbReference type="RefSeq" id="WP_076340879.1">
    <property type="nucleotide sequence ID" value="NZ_CAMNTW010000072.1"/>
</dbReference>
<dbReference type="PANTHER" id="PTHR23501">
    <property type="entry name" value="MAJOR FACILITATOR SUPERFAMILY"/>
    <property type="match status" value="1"/>
</dbReference>
<dbReference type="InterPro" id="IPR011701">
    <property type="entry name" value="MFS"/>
</dbReference>
<dbReference type="STRING" id="1862672.BO225_03380"/>
<comment type="subcellular location">
    <subcellularLocation>
        <location evidence="1">Cell membrane</location>
        <topology evidence="1">Multi-pass membrane protein</topology>
    </subcellularLocation>
</comment>
<dbReference type="GO" id="GO:0005886">
    <property type="term" value="C:plasma membrane"/>
    <property type="evidence" value="ECO:0007669"/>
    <property type="project" value="UniProtKB-SubCell"/>
</dbReference>
<dbReference type="Gene3D" id="1.20.1250.20">
    <property type="entry name" value="MFS general substrate transporter like domains"/>
    <property type="match status" value="2"/>
</dbReference>
<feature type="transmembrane region" description="Helical" evidence="6">
    <location>
        <begin position="173"/>
        <end position="195"/>
    </location>
</feature>
<feature type="transmembrane region" description="Helical" evidence="6">
    <location>
        <begin position="277"/>
        <end position="296"/>
    </location>
</feature>
<comment type="caution">
    <text evidence="8">The sequence shown here is derived from an EMBL/GenBank/DDBJ whole genome shotgun (WGS) entry which is preliminary data.</text>
</comment>
<dbReference type="OrthoDB" id="102502at2"/>
<gene>
    <name evidence="8" type="ORF">BO225_03380</name>
</gene>
<feature type="transmembrane region" description="Helical" evidence="6">
    <location>
        <begin position="110"/>
        <end position="133"/>
    </location>
</feature>
<organism evidence="8 9">
    <name type="scientific">Dubosiella newyorkensis</name>
    <dbReference type="NCBI Taxonomy" id="1862672"/>
    <lineage>
        <taxon>Bacteria</taxon>
        <taxon>Bacillati</taxon>
        <taxon>Bacillota</taxon>
        <taxon>Erysipelotrichia</taxon>
        <taxon>Erysipelotrichales</taxon>
        <taxon>Erysipelotrichaceae</taxon>
        <taxon>Dubosiella</taxon>
    </lineage>
</organism>
<keyword evidence="4 6" id="KW-1133">Transmembrane helix</keyword>
<protein>
    <recommendedName>
        <fullName evidence="7">Major facilitator superfamily (MFS) profile domain-containing protein</fullName>
    </recommendedName>
</protein>
<keyword evidence="3 6" id="KW-0812">Transmembrane</keyword>
<dbReference type="SUPFAM" id="SSF103473">
    <property type="entry name" value="MFS general substrate transporter"/>
    <property type="match status" value="1"/>
</dbReference>
<evidence type="ECO:0000313" key="9">
    <source>
        <dbReference type="Proteomes" id="UP000186705"/>
    </source>
</evidence>